<comment type="caution">
    <text evidence="1">The sequence shown here is derived from an EMBL/GenBank/DDBJ whole genome shotgun (WGS) entry which is preliminary data.</text>
</comment>
<gene>
    <name evidence="1" type="ORF">DHEL01_v202904</name>
</gene>
<accession>A0A2P5I857</accession>
<evidence type="ECO:0000313" key="2">
    <source>
        <dbReference type="Proteomes" id="UP000094444"/>
    </source>
</evidence>
<dbReference type="Proteomes" id="UP000094444">
    <property type="component" value="Unassembled WGS sequence"/>
</dbReference>
<evidence type="ECO:0000313" key="1">
    <source>
        <dbReference type="EMBL" id="POS78694.1"/>
    </source>
</evidence>
<proteinExistence type="predicted"/>
<dbReference type="EMBL" id="MAVT02000167">
    <property type="protein sequence ID" value="POS78694.1"/>
    <property type="molecule type" value="Genomic_DNA"/>
</dbReference>
<dbReference type="OrthoDB" id="10602193at2759"/>
<dbReference type="AlphaFoldDB" id="A0A2P5I857"/>
<name>A0A2P5I857_DIAHE</name>
<reference evidence="1" key="1">
    <citation type="submission" date="2017-09" db="EMBL/GenBank/DDBJ databases">
        <title>Polyketide synthases of a Diaporthe helianthi virulent isolate.</title>
        <authorList>
            <person name="Baroncelli R."/>
        </authorList>
    </citation>
    <scope>NUCLEOTIDE SEQUENCE [LARGE SCALE GENOMIC DNA]</scope>
    <source>
        <strain evidence="1">7/96</strain>
    </source>
</reference>
<dbReference type="InParanoid" id="A0A2P5I857"/>
<organism evidence="1 2">
    <name type="scientific">Diaporthe helianthi</name>
    <dbReference type="NCBI Taxonomy" id="158607"/>
    <lineage>
        <taxon>Eukaryota</taxon>
        <taxon>Fungi</taxon>
        <taxon>Dikarya</taxon>
        <taxon>Ascomycota</taxon>
        <taxon>Pezizomycotina</taxon>
        <taxon>Sordariomycetes</taxon>
        <taxon>Sordariomycetidae</taxon>
        <taxon>Diaporthales</taxon>
        <taxon>Diaporthaceae</taxon>
        <taxon>Diaporthe</taxon>
    </lineage>
</organism>
<sequence length="119" mass="12831">MTRVAVQCSREQTDILIWSRATLDPDGALQTTGAARDWAGWLAPSSRSLRGGVQGIPGLVPSQAHRRGGYASLSRVKSLLPKLVVRPVRAFPSAPTSNPIQPARSTRASFLLLNIISSW</sequence>
<protein>
    <submittedName>
        <fullName evidence="1">Uncharacterized protein</fullName>
    </submittedName>
</protein>
<keyword evidence="2" id="KW-1185">Reference proteome</keyword>